<protein>
    <submittedName>
        <fullName evidence="1">Uncharacterized protein</fullName>
    </submittedName>
</protein>
<organism evidence="1 2">
    <name type="scientific">Leishmania lindenbergi</name>
    <dbReference type="NCBI Taxonomy" id="651832"/>
    <lineage>
        <taxon>Eukaryota</taxon>
        <taxon>Discoba</taxon>
        <taxon>Euglenozoa</taxon>
        <taxon>Kinetoplastea</taxon>
        <taxon>Metakinetoplastina</taxon>
        <taxon>Trypanosomatida</taxon>
        <taxon>Trypanosomatidae</taxon>
        <taxon>Leishmaniinae</taxon>
        <taxon>Leishmania</taxon>
    </lineage>
</organism>
<sequence length="186" mass="21102">MLKKCLHFRVVNLGGCHEIAEVLIFAALKEVRELFVHEAAAAAAGITALTICERLERLNLGCRVHVSDGNHLRILANLMKLHLWSTKVRNAEIVGFAFFCVLVELIVDDGVRVTDVFPLDFLQPISWLSLIETEVDARGVKVLLYCQRLEILALGGTRVFYSLKRWRHDAIGQYLESFAWLLYPRA</sequence>
<evidence type="ECO:0000313" key="1">
    <source>
        <dbReference type="EMBL" id="KAL0515031.1"/>
    </source>
</evidence>
<dbReference type="SUPFAM" id="SSF52047">
    <property type="entry name" value="RNI-like"/>
    <property type="match status" value="1"/>
</dbReference>
<dbReference type="InterPro" id="IPR032675">
    <property type="entry name" value="LRR_dom_sf"/>
</dbReference>
<evidence type="ECO:0000313" key="2">
    <source>
        <dbReference type="Proteomes" id="UP001500131"/>
    </source>
</evidence>
<dbReference type="Proteomes" id="UP001500131">
    <property type="component" value="Unassembled WGS sequence"/>
</dbReference>
<dbReference type="Gene3D" id="3.80.10.10">
    <property type="entry name" value="Ribonuclease Inhibitor"/>
    <property type="match status" value="1"/>
</dbReference>
<accession>A0AAW3B039</accession>
<name>A0AAW3B039_9TRYP</name>
<reference evidence="1 2" key="1">
    <citation type="submission" date="2024-02" db="EMBL/GenBank/DDBJ databases">
        <title>FIRST GENOME SEQUENCES OF Leishmania (Viannia) shawi, Leishmania (Viannia) lindenbergi AND Leishmania (Viannia) utingensis.</title>
        <authorList>
            <person name="Resadore F."/>
            <person name="Custodio M.G.F."/>
            <person name="Boite M.C."/>
            <person name="Cupolillo E."/>
            <person name="Ferreira G.E.M."/>
        </authorList>
    </citation>
    <scope>NUCLEOTIDE SEQUENCE [LARGE SCALE GENOMIC DNA]</scope>
    <source>
        <strain evidence="1 2">MHOM/BR/1966/M15733</strain>
    </source>
</reference>
<dbReference type="EMBL" id="JBAMZK010000001">
    <property type="protein sequence ID" value="KAL0515031.1"/>
    <property type="molecule type" value="Genomic_DNA"/>
</dbReference>
<gene>
    <name evidence="1" type="ORF">Q4I31_000169</name>
</gene>
<proteinExistence type="predicted"/>
<dbReference type="AlphaFoldDB" id="A0AAW3B039"/>
<keyword evidence="2" id="KW-1185">Reference proteome</keyword>
<comment type="caution">
    <text evidence="1">The sequence shown here is derived from an EMBL/GenBank/DDBJ whole genome shotgun (WGS) entry which is preliminary data.</text>
</comment>